<dbReference type="EMBL" id="KV417598">
    <property type="protein sequence ID" value="KZP15989.1"/>
    <property type="molecule type" value="Genomic_DNA"/>
</dbReference>
<dbReference type="OrthoDB" id="196847at2759"/>
<protein>
    <recommendedName>
        <fullName evidence="1">Carbamoyl phosphate synthase ATP-binding domain-containing protein</fullName>
    </recommendedName>
</protein>
<evidence type="ECO:0000313" key="3">
    <source>
        <dbReference type="Proteomes" id="UP000076532"/>
    </source>
</evidence>
<dbReference type="Proteomes" id="UP000076532">
    <property type="component" value="Unassembled WGS sequence"/>
</dbReference>
<organism evidence="2 3">
    <name type="scientific">Athelia psychrophila</name>
    <dbReference type="NCBI Taxonomy" id="1759441"/>
    <lineage>
        <taxon>Eukaryota</taxon>
        <taxon>Fungi</taxon>
        <taxon>Dikarya</taxon>
        <taxon>Basidiomycota</taxon>
        <taxon>Agaricomycotina</taxon>
        <taxon>Agaricomycetes</taxon>
        <taxon>Agaricomycetidae</taxon>
        <taxon>Atheliales</taxon>
        <taxon>Atheliaceae</taxon>
        <taxon>Athelia</taxon>
    </lineage>
</organism>
<sequence>MGTSVRRRFQKRVETAPSTITRNLAQLLLTASTKMARAWRYQSRGTFACLVHSRSGDWVFLEINPRREWFSIAWLAGRRMHVDILLCRAGVRECNAGTDFDSLLEKIMARGRDLGEAAQQTVLAPRETSIGNGEG</sequence>
<evidence type="ECO:0000259" key="1">
    <source>
        <dbReference type="Pfam" id="PF02786"/>
    </source>
</evidence>
<dbReference type="PANTHER" id="PTHR45007:SF1">
    <property type="entry name" value="CARBOXYLASE, PUTATIVE (AFU_ORTHOLOGUE AFUA_5G07570)-RELATED"/>
    <property type="match status" value="1"/>
</dbReference>
<dbReference type="Gene3D" id="3.30.470.20">
    <property type="entry name" value="ATP-grasp fold, B domain"/>
    <property type="match status" value="1"/>
</dbReference>
<dbReference type="SUPFAM" id="SSF56059">
    <property type="entry name" value="Glutathione synthetase ATP-binding domain-like"/>
    <property type="match status" value="1"/>
</dbReference>
<dbReference type="InterPro" id="IPR005479">
    <property type="entry name" value="CPAse_ATP-bd"/>
</dbReference>
<proteinExistence type="predicted"/>
<dbReference type="PANTHER" id="PTHR45007">
    <property type="entry name" value="CARBOXYLASE, PUTATIVE (AFU_ORTHOLOGUE AFUA_5G07570)-RELATED"/>
    <property type="match status" value="1"/>
</dbReference>
<feature type="domain" description="Carbamoyl phosphate synthase ATP-binding" evidence="1">
    <location>
        <begin position="3"/>
        <end position="66"/>
    </location>
</feature>
<gene>
    <name evidence="2" type="ORF">FIBSPDRAFT_958338</name>
</gene>
<dbReference type="GO" id="GO:0005524">
    <property type="term" value="F:ATP binding"/>
    <property type="evidence" value="ECO:0007669"/>
    <property type="project" value="InterPro"/>
</dbReference>
<accession>A0A166EQ58</accession>
<dbReference type="AlphaFoldDB" id="A0A166EQ58"/>
<evidence type="ECO:0000313" key="2">
    <source>
        <dbReference type="EMBL" id="KZP15989.1"/>
    </source>
</evidence>
<dbReference type="Pfam" id="PF02786">
    <property type="entry name" value="CPSase_L_D2"/>
    <property type="match status" value="1"/>
</dbReference>
<dbReference type="STRING" id="436010.A0A166EQ58"/>
<name>A0A166EQ58_9AGAM</name>
<reference evidence="2 3" key="1">
    <citation type="journal article" date="2016" name="Mol. Biol. Evol.">
        <title>Comparative Genomics of Early-Diverging Mushroom-Forming Fungi Provides Insights into the Origins of Lignocellulose Decay Capabilities.</title>
        <authorList>
            <person name="Nagy L.G."/>
            <person name="Riley R."/>
            <person name="Tritt A."/>
            <person name="Adam C."/>
            <person name="Daum C."/>
            <person name="Floudas D."/>
            <person name="Sun H."/>
            <person name="Yadav J.S."/>
            <person name="Pangilinan J."/>
            <person name="Larsson K.H."/>
            <person name="Matsuura K."/>
            <person name="Barry K."/>
            <person name="Labutti K."/>
            <person name="Kuo R."/>
            <person name="Ohm R.A."/>
            <person name="Bhattacharya S.S."/>
            <person name="Shirouzu T."/>
            <person name="Yoshinaga Y."/>
            <person name="Martin F.M."/>
            <person name="Grigoriev I.V."/>
            <person name="Hibbett D.S."/>
        </authorList>
    </citation>
    <scope>NUCLEOTIDE SEQUENCE [LARGE SCALE GENOMIC DNA]</scope>
    <source>
        <strain evidence="2 3">CBS 109695</strain>
    </source>
</reference>
<keyword evidence="3" id="KW-1185">Reference proteome</keyword>